<dbReference type="PANTHER" id="PTHR30576">
    <property type="entry name" value="COLANIC BIOSYNTHESIS UDP-GLUCOSE LIPID CARRIER TRANSFERASE"/>
    <property type="match status" value="1"/>
</dbReference>
<evidence type="ECO:0000313" key="12">
    <source>
        <dbReference type="Proteomes" id="UP000614261"/>
    </source>
</evidence>
<keyword evidence="12" id="KW-1185">Reference proteome</keyword>
<comment type="subcellular location">
    <subcellularLocation>
        <location evidence="1">Cell membrane</location>
    </subcellularLocation>
</comment>
<dbReference type="Pfam" id="PF02397">
    <property type="entry name" value="Bac_transf"/>
    <property type="match status" value="1"/>
</dbReference>
<protein>
    <submittedName>
        <fullName evidence="11">Exopolysaccharide biosynthesis protein</fullName>
    </submittedName>
</protein>
<comment type="similarity">
    <text evidence="2">Belongs to the bacterial sugar transferase family.</text>
</comment>
<evidence type="ECO:0000256" key="3">
    <source>
        <dbReference type="ARBA" id="ARBA00022475"/>
    </source>
</evidence>
<organism evidence="11 12">
    <name type="scientific">Blastomonas aquatica</name>
    <dbReference type="NCBI Taxonomy" id="1510276"/>
    <lineage>
        <taxon>Bacteria</taxon>
        <taxon>Pseudomonadati</taxon>
        <taxon>Pseudomonadota</taxon>
        <taxon>Alphaproteobacteria</taxon>
        <taxon>Sphingomonadales</taxon>
        <taxon>Sphingomonadaceae</taxon>
        <taxon>Blastomonas</taxon>
    </lineage>
</organism>
<gene>
    <name evidence="11" type="ORF">GCM10010833_33740</name>
</gene>
<evidence type="ECO:0000256" key="7">
    <source>
        <dbReference type="ARBA" id="ARBA00023136"/>
    </source>
</evidence>
<keyword evidence="7 9" id="KW-0472">Membrane</keyword>
<dbReference type="Proteomes" id="UP000614261">
    <property type="component" value="Unassembled WGS sequence"/>
</dbReference>
<reference evidence="12" key="1">
    <citation type="journal article" date="2019" name="Int. J. Syst. Evol. Microbiol.">
        <title>The Global Catalogue of Microorganisms (GCM) 10K type strain sequencing project: providing services to taxonomists for standard genome sequencing and annotation.</title>
        <authorList>
            <consortium name="The Broad Institute Genomics Platform"/>
            <consortium name="The Broad Institute Genome Sequencing Center for Infectious Disease"/>
            <person name="Wu L."/>
            <person name="Ma J."/>
        </authorList>
    </citation>
    <scope>NUCLEOTIDE SEQUENCE [LARGE SCALE GENOMIC DNA]</scope>
    <source>
        <strain evidence="12">CGMCC 1.12851</strain>
    </source>
</reference>
<feature type="transmembrane region" description="Helical" evidence="9">
    <location>
        <begin position="35"/>
        <end position="58"/>
    </location>
</feature>
<dbReference type="PANTHER" id="PTHR30576:SF4">
    <property type="entry name" value="UNDECAPRENYL-PHOSPHATE GALACTOSE PHOSPHOTRANSFERASE"/>
    <property type="match status" value="1"/>
</dbReference>
<evidence type="ECO:0000256" key="9">
    <source>
        <dbReference type="SAM" id="Phobius"/>
    </source>
</evidence>
<evidence type="ECO:0000256" key="8">
    <source>
        <dbReference type="ARBA" id="ARBA00023169"/>
    </source>
</evidence>
<keyword evidence="6 9" id="KW-1133">Transmembrane helix</keyword>
<evidence type="ECO:0000256" key="4">
    <source>
        <dbReference type="ARBA" id="ARBA00022679"/>
    </source>
</evidence>
<name>A0ABQ1JRH7_9SPHN</name>
<feature type="domain" description="Bacterial sugar transferase" evidence="10">
    <location>
        <begin position="31"/>
        <end position="222"/>
    </location>
</feature>
<evidence type="ECO:0000313" key="11">
    <source>
        <dbReference type="EMBL" id="GGB75740.1"/>
    </source>
</evidence>
<evidence type="ECO:0000256" key="5">
    <source>
        <dbReference type="ARBA" id="ARBA00022692"/>
    </source>
</evidence>
<keyword evidence="4" id="KW-0808">Transferase</keyword>
<evidence type="ECO:0000259" key="10">
    <source>
        <dbReference type="Pfam" id="PF02397"/>
    </source>
</evidence>
<keyword evidence="3" id="KW-1003">Cell membrane</keyword>
<proteinExistence type="inferred from homology"/>
<dbReference type="EMBL" id="BMGD01000008">
    <property type="protein sequence ID" value="GGB75740.1"/>
    <property type="molecule type" value="Genomic_DNA"/>
</dbReference>
<keyword evidence="5 9" id="KW-0812">Transmembrane</keyword>
<comment type="caution">
    <text evidence="11">The sequence shown here is derived from an EMBL/GenBank/DDBJ whole genome shotgun (WGS) entry which is preliminary data.</text>
</comment>
<evidence type="ECO:0000256" key="2">
    <source>
        <dbReference type="ARBA" id="ARBA00006464"/>
    </source>
</evidence>
<dbReference type="RefSeq" id="WP_229737115.1">
    <property type="nucleotide sequence ID" value="NZ_BMGD01000008.1"/>
</dbReference>
<accession>A0ABQ1JRH7</accession>
<keyword evidence="8" id="KW-0270">Exopolysaccharide synthesis</keyword>
<sequence length="228" mass="25955">MLYQPVNRAKYKPPRIIREGRFISTDPIEMRIIDFAGALALLIVFMPAMVLIALTILITGRGQSVFFAQQRIGRNGEMFNCYKFRTMAVDAESRLAEVLARDPAARAEWLRDHKLRDDPRIVGIGGFLRKSSLDELPQLWNVIKGDMSLVGPRPIVKEEGQRYGRYLAYYCLVKPGITGLWQINGRNDVSYRRRVAFDVIYARKCTTGDNVRILILTVPAVLMGRGSY</sequence>
<dbReference type="InterPro" id="IPR003362">
    <property type="entry name" value="Bact_transf"/>
</dbReference>
<evidence type="ECO:0000256" key="6">
    <source>
        <dbReference type="ARBA" id="ARBA00022989"/>
    </source>
</evidence>
<evidence type="ECO:0000256" key="1">
    <source>
        <dbReference type="ARBA" id="ARBA00004236"/>
    </source>
</evidence>